<evidence type="ECO:0000256" key="1">
    <source>
        <dbReference type="ARBA" id="ARBA00022737"/>
    </source>
</evidence>
<dbReference type="Gene3D" id="1.25.40.10">
    <property type="entry name" value="Tetratricopeptide repeat domain"/>
    <property type="match status" value="1"/>
</dbReference>
<dbReference type="OrthoDB" id="1723294at2"/>
<dbReference type="SUPFAM" id="SSF48452">
    <property type="entry name" value="TPR-like"/>
    <property type="match status" value="1"/>
</dbReference>
<feature type="repeat" description="TPR" evidence="3">
    <location>
        <begin position="133"/>
        <end position="166"/>
    </location>
</feature>
<dbReference type="InterPro" id="IPR051685">
    <property type="entry name" value="Ycf3/AcsC/BcsC/TPR_MFPF"/>
</dbReference>
<dbReference type="EMBL" id="BDGJ01000111">
    <property type="protein sequence ID" value="GAW93046.1"/>
    <property type="molecule type" value="Genomic_DNA"/>
</dbReference>
<organism evidence="4 5">
    <name type="scientific">Calderihabitans maritimus</name>
    <dbReference type="NCBI Taxonomy" id="1246530"/>
    <lineage>
        <taxon>Bacteria</taxon>
        <taxon>Bacillati</taxon>
        <taxon>Bacillota</taxon>
        <taxon>Clostridia</taxon>
        <taxon>Neomoorellales</taxon>
        <taxon>Calderihabitantaceae</taxon>
        <taxon>Calderihabitans</taxon>
    </lineage>
</organism>
<dbReference type="PANTHER" id="PTHR44943">
    <property type="entry name" value="CELLULOSE SYNTHASE OPERON PROTEIN C"/>
    <property type="match status" value="1"/>
</dbReference>
<sequence length="222" mass="25066">MMKLFRRNKRAAKVPFIILVVALSVGLVGSFTIWSVPQIRVNRAPRPVNTNPPVTGSRENDVVQKLLTNIRQYEQVLKANPDNLEVLVDLGNDHYDLGVIYAGELNQPEKAFEHFAKATEAYQKAISIDPENINVRVDLATAAFYSNQYDLAEEHFKKAIEQDPNFINARRNYGVFLAQARGDYEGAIAQWEAVLALNPSPDVRKDFEELIKQAQAELKAKQ</sequence>
<dbReference type="RefSeq" id="WP_088554264.1">
    <property type="nucleotide sequence ID" value="NZ_BDGJ01000111.1"/>
</dbReference>
<name>A0A1Z5HU34_9FIRM</name>
<evidence type="ECO:0000313" key="5">
    <source>
        <dbReference type="Proteomes" id="UP000197032"/>
    </source>
</evidence>
<dbReference type="InterPro" id="IPR011990">
    <property type="entry name" value="TPR-like_helical_dom_sf"/>
</dbReference>
<evidence type="ECO:0000313" key="4">
    <source>
        <dbReference type="EMBL" id="GAW93046.1"/>
    </source>
</evidence>
<comment type="caution">
    <text evidence="4">The sequence shown here is derived from an EMBL/GenBank/DDBJ whole genome shotgun (WGS) entry which is preliminary data.</text>
</comment>
<proteinExistence type="predicted"/>
<dbReference type="PROSITE" id="PS50005">
    <property type="entry name" value="TPR"/>
    <property type="match status" value="1"/>
</dbReference>
<dbReference type="AlphaFoldDB" id="A0A1Z5HU34"/>
<dbReference type="Proteomes" id="UP000197032">
    <property type="component" value="Unassembled WGS sequence"/>
</dbReference>
<accession>A0A1Z5HU34</accession>
<gene>
    <name evidence="4" type="ORF">KKC1_21870</name>
</gene>
<dbReference type="Pfam" id="PF13424">
    <property type="entry name" value="TPR_12"/>
    <property type="match status" value="1"/>
</dbReference>
<evidence type="ECO:0000256" key="2">
    <source>
        <dbReference type="ARBA" id="ARBA00022803"/>
    </source>
</evidence>
<evidence type="ECO:0000256" key="3">
    <source>
        <dbReference type="PROSITE-ProRule" id="PRU00339"/>
    </source>
</evidence>
<dbReference type="InterPro" id="IPR019734">
    <property type="entry name" value="TPR_rpt"/>
</dbReference>
<protein>
    <submittedName>
        <fullName evidence="4">TPR repeat-containing protein</fullName>
    </submittedName>
</protein>
<dbReference type="PANTHER" id="PTHR44943:SF4">
    <property type="entry name" value="TPR REPEAT-CONTAINING PROTEIN MJ0798"/>
    <property type="match status" value="1"/>
</dbReference>
<dbReference type="SMART" id="SM00028">
    <property type="entry name" value="TPR"/>
    <property type="match status" value="3"/>
</dbReference>
<keyword evidence="1" id="KW-0677">Repeat</keyword>
<keyword evidence="5" id="KW-1185">Reference proteome</keyword>
<keyword evidence="2 3" id="KW-0802">TPR repeat</keyword>
<reference evidence="5" key="1">
    <citation type="journal article" date="2017" name="Appl. Environ. Microbiol.">
        <title>Genomic Analysis of Calderihabitans maritimus KKC1, a Thermophilic, Hydrogenogenic, Carboxydotrophic Bacterium Isolated from Marine Sediment.</title>
        <authorList>
            <person name="Omae K."/>
            <person name="Yoneda Y."/>
            <person name="Fukuyama Y."/>
            <person name="Yoshida T."/>
            <person name="Sako Y."/>
        </authorList>
    </citation>
    <scope>NUCLEOTIDE SEQUENCE [LARGE SCALE GENOMIC DNA]</scope>
    <source>
        <strain evidence="5">KKC1</strain>
    </source>
</reference>